<proteinExistence type="predicted"/>
<dbReference type="SUPFAM" id="SSF89796">
    <property type="entry name" value="CoA-transferase family III (CaiB/BaiF)"/>
    <property type="match status" value="1"/>
</dbReference>
<gene>
    <name evidence="2" type="ORF">METZ01_LOCUS32419</name>
</gene>
<evidence type="ECO:0000313" key="2">
    <source>
        <dbReference type="EMBL" id="SUZ79565.1"/>
    </source>
</evidence>
<keyword evidence="1" id="KW-0808">Transferase</keyword>
<sequence>MIKNKHAFEKVQLHILKKKFNIFKVNHIKVKMNHILEDILVIDCASYIAGPAAATIMSDFGARVVKIEPPDAGDSYRGLIRLPGLPEGGGNYPWTLTNRNKESLAMDLKEKEAQEILNKLIMEADIFITNYPFPVRQKLKITAPDIMKKNDRLIYGSLTPYGENGPEKDRTGYDATAWWARSGMMHSIRENSDSVPNGSVPGMGDHPTASAFFGVLMLALYKRNITGKGSEVGSSLLSNGLWSNGIYVQAALSDAAFIDTQERGTKGALAERYRCKDGRWFLLVILNEEKEWPLMLECIKREDLNVDERFNTRPARASNSLELLEILDKEFVKFNWKELENLFKDSGVTFGPISEPNDHINDTQIRENNFFKEYSNNKGLFTVDSPLYMSDEEKKEPEMAPEIGANTYSILTELGYNNEDIKFLEERKIIKT</sequence>
<dbReference type="InterPro" id="IPR044855">
    <property type="entry name" value="CoA-Trfase_III_dom3_sf"/>
</dbReference>
<dbReference type="EMBL" id="UINC01001392">
    <property type="protein sequence ID" value="SUZ79565.1"/>
    <property type="molecule type" value="Genomic_DNA"/>
</dbReference>
<dbReference type="Gene3D" id="3.40.50.10540">
    <property type="entry name" value="Crotonobetainyl-coa:carnitine coa-transferase, domain 1"/>
    <property type="match status" value="1"/>
</dbReference>
<dbReference type="InterPro" id="IPR003673">
    <property type="entry name" value="CoA-Trfase_fam_III"/>
</dbReference>
<evidence type="ECO:0008006" key="3">
    <source>
        <dbReference type="Google" id="ProtNLM"/>
    </source>
</evidence>
<organism evidence="2">
    <name type="scientific">marine metagenome</name>
    <dbReference type="NCBI Taxonomy" id="408172"/>
    <lineage>
        <taxon>unclassified sequences</taxon>
        <taxon>metagenomes</taxon>
        <taxon>ecological metagenomes</taxon>
    </lineage>
</organism>
<name>A0A381QJS7_9ZZZZ</name>
<accession>A0A381QJS7</accession>
<protein>
    <recommendedName>
        <fullName evidence="3">Carnitine dehydratase</fullName>
    </recommendedName>
</protein>
<dbReference type="GO" id="GO:0008410">
    <property type="term" value="F:CoA-transferase activity"/>
    <property type="evidence" value="ECO:0007669"/>
    <property type="project" value="TreeGrafter"/>
</dbReference>
<dbReference type="PANTHER" id="PTHR48207">
    <property type="entry name" value="SUCCINATE--HYDROXYMETHYLGLUTARATE COA-TRANSFERASE"/>
    <property type="match status" value="1"/>
</dbReference>
<dbReference type="InterPro" id="IPR050483">
    <property type="entry name" value="CoA-transferase_III_domain"/>
</dbReference>
<dbReference type="Pfam" id="PF02515">
    <property type="entry name" value="CoA_transf_3"/>
    <property type="match status" value="1"/>
</dbReference>
<dbReference type="AlphaFoldDB" id="A0A381QJS7"/>
<dbReference type="Gene3D" id="3.30.1540.10">
    <property type="entry name" value="formyl-coa transferase, domain 3"/>
    <property type="match status" value="1"/>
</dbReference>
<reference evidence="2" key="1">
    <citation type="submission" date="2018-05" db="EMBL/GenBank/DDBJ databases">
        <authorList>
            <person name="Lanie J.A."/>
            <person name="Ng W.-L."/>
            <person name="Kazmierczak K.M."/>
            <person name="Andrzejewski T.M."/>
            <person name="Davidsen T.M."/>
            <person name="Wayne K.J."/>
            <person name="Tettelin H."/>
            <person name="Glass J.I."/>
            <person name="Rusch D."/>
            <person name="Podicherti R."/>
            <person name="Tsui H.-C.T."/>
            <person name="Winkler M.E."/>
        </authorList>
    </citation>
    <scope>NUCLEOTIDE SEQUENCE</scope>
</reference>
<evidence type="ECO:0000256" key="1">
    <source>
        <dbReference type="ARBA" id="ARBA00022679"/>
    </source>
</evidence>
<dbReference type="InterPro" id="IPR023606">
    <property type="entry name" value="CoA-Trfase_III_dom_1_sf"/>
</dbReference>
<dbReference type="PANTHER" id="PTHR48207:SF3">
    <property type="entry name" value="SUCCINATE--HYDROXYMETHYLGLUTARATE COA-TRANSFERASE"/>
    <property type="match status" value="1"/>
</dbReference>